<reference evidence="7 8" key="1">
    <citation type="submission" date="2024-06" db="EMBL/GenBank/DDBJ databases">
        <title>The Natural Products Discovery Center: Release of the First 8490 Sequenced Strains for Exploring Actinobacteria Biosynthetic Diversity.</title>
        <authorList>
            <person name="Kalkreuter E."/>
            <person name="Kautsar S.A."/>
            <person name="Yang D."/>
            <person name="Bader C.D."/>
            <person name="Teijaro C.N."/>
            <person name="Fluegel L."/>
            <person name="Davis C.M."/>
            <person name="Simpson J.R."/>
            <person name="Lauterbach L."/>
            <person name="Steele A.D."/>
            <person name="Gui C."/>
            <person name="Meng S."/>
            <person name="Li G."/>
            <person name="Viehrig K."/>
            <person name="Ye F."/>
            <person name="Su P."/>
            <person name="Kiefer A.F."/>
            <person name="Nichols A."/>
            <person name="Cepeda A.J."/>
            <person name="Yan W."/>
            <person name="Fan B."/>
            <person name="Jiang Y."/>
            <person name="Adhikari A."/>
            <person name="Zheng C.-J."/>
            <person name="Schuster L."/>
            <person name="Cowan T.M."/>
            <person name="Smanski M.J."/>
            <person name="Chevrette M.G."/>
            <person name="De Carvalho L.P.S."/>
            <person name="Shen B."/>
        </authorList>
    </citation>
    <scope>NUCLEOTIDE SEQUENCE [LARGE SCALE GENOMIC DNA]</scope>
    <source>
        <strain evidence="7 8">NPDC048117</strain>
    </source>
</reference>
<feature type="transmembrane region" description="Helical" evidence="6">
    <location>
        <begin position="218"/>
        <end position="237"/>
    </location>
</feature>
<evidence type="ECO:0000256" key="3">
    <source>
        <dbReference type="ARBA" id="ARBA00022692"/>
    </source>
</evidence>
<keyword evidence="3 6" id="KW-0812">Transmembrane</keyword>
<dbReference type="InterPro" id="IPR017039">
    <property type="entry name" value="Virul_fac_BrkB"/>
</dbReference>
<organism evidence="7 8">
    <name type="scientific">Streptomyces chilikensis</name>
    <dbReference type="NCBI Taxonomy" id="1194079"/>
    <lineage>
        <taxon>Bacteria</taxon>
        <taxon>Bacillati</taxon>
        <taxon>Actinomycetota</taxon>
        <taxon>Actinomycetes</taxon>
        <taxon>Kitasatosporales</taxon>
        <taxon>Streptomycetaceae</taxon>
        <taxon>Streptomyces</taxon>
    </lineage>
</organism>
<evidence type="ECO:0000256" key="2">
    <source>
        <dbReference type="ARBA" id="ARBA00022475"/>
    </source>
</evidence>
<dbReference type="Proteomes" id="UP001551584">
    <property type="component" value="Unassembled WGS sequence"/>
</dbReference>
<evidence type="ECO:0000256" key="1">
    <source>
        <dbReference type="ARBA" id="ARBA00004651"/>
    </source>
</evidence>
<keyword evidence="2" id="KW-1003">Cell membrane</keyword>
<sequence>MDWLKNLPVVGPWMARLMETHAGRAFERLDQVKWTRLAAAMTFTSFLALFPLLTLTAAAAAGTLSTAQQRTLQDKTAEQVPGISDQLNIEELVANAGTVGLIAGALLLFTGLSWVDSMRGCLRAVWEMPDPDENILLTKAKDLGVLFGLGGAVLTTLVISTVASGMVGRLARAMGLDEGGVGGVLLGIAAFAVAVLADFLLLLYVLRMVPGAHPSKRRLVEAALIGAVGFELLKLLLSGYIQGVAAKSMYGAFGVPIALLLWINFTCKLLLYSAAWTATAKSSSPSTAAVAPSATATV</sequence>
<protein>
    <submittedName>
        <fullName evidence="7">YihY/virulence factor BrkB family protein</fullName>
    </submittedName>
</protein>
<dbReference type="Pfam" id="PF03631">
    <property type="entry name" value="Virul_fac_BrkB"/>
    <property type="match status" value="1"/>
</dbReference>
<accession>A0ABV3EX74</accession>
<feature type="transmembrane region" description="Helical" evidence="6">
    <location>
        <begin position="143"/>
        <end position="163"/>
    </location>
</feature>
<evidence type="ECO:0000256" key="4">
    <source>
        <dbReference type="ARBA" id="ARBA00022989"/>
    </source>
</evidence>
<feature type="transmembrane region" description="Helical" evidence="6">
    <location>
        <begin position="92"/>
        <end position="115"/>
    </location>
</feature>
<feature type="transmembrane region" description="Helical" evidence="6">
    <location>
        <begin position="249"/>
        <end position="271"/>
    </location>
</feature>
<proteinExistence type="predicted"/>
<dbReference type="PANTHER" id="PTHR30213:SF1">
    <property type="entry name" value="INNER MEMBRANE PROTEIN YHJD"/>
    <property type="match status" value="1"/>
</dbReference>
<evidence type="ECO:0000313" key="7">
    <source>
        <dbReference type="EMBL" id="MEU9580800.1"/>
    </source>
</evidence>
<name>A0ABV3EX74_9ACTN</name>
<evidence type="ECO:0000256" key="6">
    <source>
        <dbReference type="SAM" id="Phobius"/>
    </source>
</evidence>
<dbReference type="RefSeq" id="WP_359276855.1">
    <property type="nucleotide sequence ID" value="NZ_JBEZNA010000087.1"/>
</dbReference>
<comment type="subcellular location">
    <subcellularLocation>
        <location evidence="1">Cell membrane</location>
        <topology evidence="1">Multi-pass membrane protein</topology>
    </subcellularLocation>
</comment>
<keyword evidence="8" id="KW-1185">Reference proteome</keyword>
<evidence type="ECO:0000256" key="5">
    <source>
        <dbReference type="ARBA" id="ARBA00023136"/>
    </source>
</evidence>
<keyword evidence="4 6" id="KW-1133">Transmembrane helix</keyword>
<dbReference type="PIRSF" id="PIRSF035875">
    <property type="entry name" value="RNase_BN"/>
    <property type="match status" value="1"/>
</dbReference>
<gene>
    <name evidence="7" type="ORF">AB0D95_26625</name>
</gene>
<feature type="transmembrane region" description="Helical" evidence="6">
    <location>
        <begin position="183"/>
        <end position="206"/>
    </location>
</feature>
<dbReference type="PANTHER" id="PTHR30213">
    <property type="entry name" value="INNER MEMBRANE PROTEIN YHJD"/>
    <property type="match status" value="1"/>
</dbReference>
<feature type="transmembrane region" description="Helical" evidence="6">
    <location>
        <begin position="37"/>
        <end position="61"/>
    </location>
</feature>
<comment type="caution">
    <text evidence="7">The sequence shown here is derived from an EMBL/GenBank/DDBJ whole genome shotgun (WGS) entry which is preliminary data.</text>
</comment>
<evidence type="ECO:0000313" key="8">
    <source>
        <dbReference type="Proteomes" id="UP001551584"/>
    </source>
</evidence>
<dbReference type="EMBL" id="JBEZNA010000087">
    <property type="protein sequence ID" value="MEU9580800.1"/>
    <property type="molecule type" value="Genomic_DNA"/>
</dbReference>
<keyword evidence="5 6" id="KW-0472">Membrane</keyword>